<sequence length="164" mass="17982">MVSSGEHDYRNFCKLDPNVSSFVRRISAFEVRCMVATLFLVGSGREAPSLVDSLLDVQQCPARPCYDMAPDAPLLLHSIGYPEARLRWTPHADESLSAVAALWRREAEAATLRSAMLLTMRSSLLSARRPTADGVEAKAATHEAKRARREARQQAEAAAGGTRD</sequence>
<dbReference type="SUPFAM" id="SSF55120">
    <property type="entry name" value="Pseudouridine synthase"/>
    <property type="match status" value="1"/>
</dbReference>
<dbReference type="AlphaFoldDB" id="A0A0D3KET8"/>
<evidence type="ECO:0000256" key="1">
    <source>
        <dbReference type="ARBA" id="ARBA00009375"/>
    </source>
</evidence>
<dbReference type="GO" id="GO:0005634">
    <property type="term" value="C:nucleus"/>
    <property type="evidence" value="ECO:0007669"/>
    <property type="project" value="TreeGrafter"/>
</dbReference>
<dbReference type="Pfam" id="PF01416">
    <property type="entry name" value="PseudoU_synth_1"/>
    <property type="match status" value="1"/>
</dbReference>
<dbReference type="KEGG" id="ehx:EMIHUDRAFT_201975"/>
<feature type="domain" description="Pseudouridine synthase I TruA alpha/beta" evidence="6">
    <location>
        <begin position="31"/>
        <end position="82"/>
    </location>
</feature>
<dbReference type="InterPro" id="IPR001406">
    <property type="entry name" value="PsdUridine_synth_TruA"/>
</dbReference>
<dbReference type="HOGENOM" id="CLU_137645_0_0_1"/>
<dbReference type="GO" id="GO:0005737">
    <property type="term" value="C:cytoplasm"/>
    <property type="evidence" value="ECO:0007669"/>
    <property type="project" value="TreeGrafter"/>
</dbReference>
<keyword evidence="3 4" id="KW-0413">Isomerase</keyword>
<dbReference type="InterPro" id="IPR020103">
    <property type="entry name" value="PsdUridine_synth_cat_dom_sf"/>
</dbReference>
<feature type="region of interest" description="Disordered" evidence="5">
    <location>
        <begin position="129"/>
        <end position="164"/>
    </location>
</feature>
<dbReference type="InterPro" id="IPR020097">
    <property type="entry name" value="PsdUridine_synth_TruA_a/b_dom"/>
</dbReference>
<proteinExistence type="inferred from homology"/>
<dbReference type="GO" id="GO:0003723">
    <property type="term" value="F:RNA binding"/>
    <property type="evidence" value="ECO:0007669"/>
    <property type="project" value="InterPro"/>
</dbReference>
<feature type="compositionally biased region" description="Low complexity" evidence="5">
    <location>
        <begin position="154"/>
        <end position="164"/>
    </location>
</feature>
<evidence type="ECO:0000259" key="6">
    <source>
        <dbReference type="Pfam" id="PF01416"/>
    </source>
</evidence>
<evidence type="ECO:0000256" key="4">
    <source>
        <dbReference type="RuleBase" id="RU003792"/>
    </source>
</evidence>
<dbReference type="EnsemblProtists" id="EOD34273">
    <property type="protein sequence ID" value="EOD34273"/>
    <property type="gene ID" value="EMIHUDRAFT_201975"/>
</dbReference>
<feature type="compositionally biased region" description="Basic and acidic residues" evidence="5">
    <location>
        <begin position="135"/>
        <end position="144"/>
    </location>
</feature>
<name>A0A0D3KET8_EMIH1</name>
<dbReference type="PANTHER" id="PTHR11142">
    <property type="entry name" value="PSEUDOURIDYLATE SYNTHASE"/>
    <property type="match status" value="1"/>
</dbReference>
<dbReference type="eggNOG" id="KOG2554">
    <property type="taxonomic scope" value="Eukaryota"/>
</dbReference>
<organism evidence="7 8">
    <name type="scientific">Emiliania huxleyi (strain CCMP1516)</name>
    <dbReference type="NCBI Taxonomy" id="280463"/>
    <lineage>
        <taxon>Eukaryota</taxon>
        <taxon>Haptista</taxon>
        <taxon>Haptophyta</taxon>
        <taxon>Prymnesiophyceae</taxon>
        <taxon>Isochrysidales</taxon>
        <taxon>Noelaerhabdaceae</taxon>
        <taxon>Emiliania</taxon>
    </lineage>
</organism>
<evidence type="ECO:0000313" key="7">
    <source>
        <dbReference type="EnsemblProtists" id="EOD34273"/>
    </source>
</evidence>
<dbReference type="GO" id="GO:0160147">
    <property type="term" value="F:tRNA pseudouridine(38-40) synthase activity"/>
    <property type="evidence" value="ECO:0007669"/>
    <property type="project" value="UniProtKB-EC"/>
</dbReference>
<keyword evidence="2 4" id="KW-0819">tRNA processing</keyword>
<dbReference type="PaxDb" id="2903-EOD34273"/>
<protein>
    <recommendedName>
        <fullName evidence="4">tRNA pseudouridine synthase</fullName>
        <ecNumber evidence="4">5.4.99.12</ecNumber>
    </recommendedName>
</protein>
<evidence type="ECO:0000256" key="3">
    <source>
        <dbReference type="ARBA" id="ARBA00023235"/>
    </source>
</evidence>
<evidence type="ECO:0000256" key="2">
    <source>
        <dbReference type="ARBA" id="ARBA00022694"/>
    </source>
</evidence>
<dbReference type="STRING" id="2903.R1DFJ8"/>
<dbReference type="EC" id="5.4.99.12" evidence="4"/>
<dbReference type="InterPro" id="IPR020095">
    <property type="entry name" value="PsdUridine_synth_TruA_C"/>
</dbReference>
<dbReference type="PANTHER" id="PTHR11142:SF5">
    <property type="entry name" value="TRNA PSEUDOURIDINE(38_39) SYNTHASE"/>
    <property type="match status" value="1"/>
</dbReference>
<dbReference type="GO" id="GO:1990481">
    <property type="term" value="P:mRNA pseudouridine synthesis"/>
    <property type="evidence" value="ECO:0007669"/>
    <property type="project" value="TreeGrafter"/>
</dbReference>
<dbReference type="GeneID" id="17279544"/>
<dbReference type="GO" id="GO:0031119">
    <property type="term" value="P:tRNA pseudouridine synthesis"/>
    <property type="evidence" value="ECO:0007669"/>
    <property type="project" value="TreeGrafter"/>
</dbReference>
<comment type="catalytic activity">
    <reaction evidence="4">
        <text>uridine(38/39/40) in tRNA = pseudouridine(38/39/40) in tRNA</text>
        <dbReference type="Rhea" id="RHEA:22376"/>
        <dbReference type="Rhea" id="RHEA-COMP:10085"/>
        <dbReference type="Rhea" id="RHEA-COMP:10087"/>
        <dbReference type="ChEBI" id="CHEBI:65314"/>
        <dbReference type="ChEBI" id="CHEBI:65315"/>
        <dbReference type="EC" id="5.4.99.12"/>
    </reaction>
</comment>
<dbReference type="Gene3D" id="3.30.70.660">
    <property type="entry name" value="Pseudouridine synthase I, catalytic domain, C-terminal subdomain"/>
    <property type="match status" value="1"/>
</dbReference>
<accession>A0A0D3KET8</accession>
<dbReference type="Proteomes" id="UP000013827">
    <property type="component" value="Unassembled WGS sequence"/>
</dbReference>
<dbReference type="RefSeq" id="XP_005786702.1">
    <property type="nucleotide sequence ID" value="XM_005786645.1"/>
</dbReference>
<evidence type="ECO:0000313" key="8">
    <source>
        <dbReference type="Proteomes" id="UP000013827"/>
    </source>
</evidence>
<keyword evidence="8" id="KW-1185">Reference proteome</keyword>
<comment type="similarity">
    <text evidence="1 4">Belongs to the tRNA pseudouridine synthase TruA family.</text>
</comment>
<reference evidence="7" key="2">
    <citation type="submission" date="2024-10" db="UniProtKB">
        <authorList>
            <consortium name="EnsemblProtists"/>
        </authorList>
    </citation>
    <scope>IDENTIFICATION</scope>
</reference>
<evidence type="ECO:0000256" key="5">
    <source>
        <dbReference type="SAM" id="MobiDB-lite"/>
    </source>
</evidence>
<reference evidence="8" key="1">
    <citation type="journal article" date="2013" name="Nature">
        <title>Pan genome of the phytoplankton Emiliania underpins its global distribution.</title>
        <authorList>
            <person name="Read B.A."/>
            <person name="Kegel J."/>
            <person name="Klute M.J."/>
            <person name="Kuo A."/>
            <person name="Lefebvre S.C."/>
            <person name="Maumus F."/>
            <person name="Mayer C."/>
            <person name="Miller J."/>
            <person name="Monier A."/>
            <person name="Salamov A."/>
            <person name="Young J."/>
            <person name="Aguilar M."/>
            <person name="Claverie J.M."/>
            <person name="Frickenhaus S."/>
            <person name="Gonzalez K."/>
            <person name="Herman E.K."/>
            <person name="Lin Y.C."/>
            <person name="Napier J."/>
            <person name="Ogata H."/>
            <person name="Sarno A.F."/>
            <person name="Shmutz J."/>
            <person name="Schroeder D."/>
            <person name="de Vargas C."/>
            <person name="Verret F."/>
            <person name="von Dassow P."/>
            <person name="Valentin K."/>
            <person name="Van de Peer Y."/>
            <person name="Wheeler G."/>
            <person name="Dacks J.B."/>
            <person name="Delwiche C.F."/>
            <person name="Dyhrman S.T."/>
            <person name="Glockner G."/>
            <person name="John U."/>
            <person name="Richards T."/>
            <person name="Worden A.Z."/>
            <person name="Zhang X."/>
            <person name="Grigoriev I.V."/>
            <person name="Allen A.E."/>
            <person name="Bidle K."/>
            <person name="Borodovsky M."/>
            <person name="Bowler C."/>
            <person name="Brownlee C."/>
            <person name="Cock J.M."/>
            <person name="Elias M."/>
            <person name="Gladyshev V.N."/>
            <person name="Groth M."/>
            <person name="Guda C."/>
            <person name="Hadaegh A."/>
            <person name="Iglesias-Rodriguez M.D."/>
            <person name="Jenkins J."/>
            <person name="Jones B.M."/>
            <person name="Lawson T."/>
            <person name="Leese F."/>
            <person name="Lindquist E."/>
            <person name="Lobanov A."/>
            <person name="Lomsadze A."/>
            <person name="Malik S.B."/>
            <person name="Marsh M.E."/>
            <person name="Mackinder L."/>
            <person name="Mock T."/>
            <person name="Mueller-Roeber B."/>
            <person name="Pagarete A."/>
            <person name="Parker M."/>
            <person name="Probert I."/>
            <person name="Quesneville H."/>
            <person name="Raines C."/>
            <person name="Rensing S.A."/>
            <person name="Riano-Pachon D.M."/>
            <person name="Richier S."/>
            <person name="Rokitta S."/>
            <person name="Shiraiwa Y."/>
            <person name="Soanes D.M."/>
            <person name="van der Giezen M."/>
            <person name="Wahlund T.M."/>
            <person name="Williams B."/>
            <person name="Wilson W."/>
            <person name="Wolfe G."/>
            <person name="Wurch L.L."/>
        </authorList>
    </citation>
    <scope>NUCLEOTIDE SEQUENCE</scope>
</reference>